<dbReference type="OrthoDB" id="10036721at2759"/>
<evidence type="ECO:0000313" key="1">
    <source>
        <dbReference type="EMBL" id="KIJ32868.1"/>
    </source>
</evidence>
<dbReference type="EMBL" id="KN837220">
    <property type="protein sequence ID" value="KIJ32868.1"/>
    <property type="molecule type" value="Genomic_DNA"/>
</dbReference>
<organism evidence="1 2">
    <name type="scientific">Sphaerobolus stellatus (strain SS14)</name>
    <dbReference type="NCBI Taxonomy" id="990650"/>
    <lineage>
        <taxon>Eukaryota</taxon>
        <taxon>Fungi</taxon>
        <taxon>Dikarya</taxon>
        <taxon>Basidiomycota</taxon>
        <taxon>Agaricomycotina</taxon>
        <taxon>Agaricomycetes</taxon>
        <taxon>Phallomycetidae</taxon>
        <taxon>Geastrales</taxon>
        <taxon>Sphaerobolaceae</taxon>
        <taxon>Sphaerobolus</taxon>
    </lineage>
</organism>
<proteinExistence type="predicted"/>
<dbReference type="GO" id="GO:0016787">
    <property type="term" value="F:hydrolase activity"/>
    <property type="evidence" value="ECO:0007669"/>
    <property type="project" value="UniProtKB-KW"/>
</dbReference>
<dbReference type="AlphaFoldDB" id="A0A0C9TRT1"/>
<keyword evidence="1" id="KW-0378">Hydrolase</keyword>
<dbReference type="HOGENOM" id="CLU_3015699_0_0_1"/>
<accession>A0A0C9TRT1</accession>
<gene>
    <name evidence="1" type="ORF">M422DRAFT_35680</name>
</gene>
<protein>
    <submittedName>
        <fullName evidence="1">Glycoside hydrolase family 78 protein</fullName>
    </submittedName>
</protein>
<evidence type="ECO:0000313" key="2">
    <source>
        <dbReference type="Proteomes" id="UP000054279"/>
    </source>
</evidence>
<sequence>MYPEDGNSFAILCNLTMNDTQVQSISEGLMKNWNDLGPVTPELPGTITPFMAGFEL</sequence>
<reference evidence="1 2" key="1">
    <citation type="submission" date="2014-06" db="EMBL/GenBank/DDBJ databases">
        <title>Evolutionary Origins and Diversification of the Mycorrhizal Mutualists.</title>
        <authorList>
            <consortium name="DOE Joint Genome Institute"/>
            <consortium name="Mycorrhizal Genomics Consortium"/>
            <person name="Kohler A."/>
            <person name="Kuo A."/>
            <person name="Nagy L.G."/>
            <person name="Floudas D."/>
            <person name="Copeland A."/>
            <person name="Barry K.W."/>
            <person name="Cichocki N."/>
            <person name="Veneault-Fourrey C."/>
            <person name="LaButti K."/>
            <person name="Lindquist E.A."/>
            <person name="Lipzen A."/>
            <person name="Lundell T."/>
            <person name="Morin E."/>
            <person name="Murat C."/>
            <person name="Riley R."/>
            <person name="Ohm R."/>
            <person name="Sun H."/>
            <person name="Tunlid A."/>
            <person name="Henrissat B."/>
            <person name="Grigoriev I.V."/>
            <person name="Hibbett D.S."/>
            <person name="Martin F."/>
        </authorList>
    </citation>
    <scope>NUCLEOTIDE SEQUENCE [LARGE SCALE GENOMIC DNA]</scope>
    <source>
        <strain evidence="1 2">SS14</strain>
    </source>
</reference>
<keyword evidence="2" id="KW-1185">Reference proteome</keyword>
<dbReference type="Proteomes" id="UP000054279">
    <property type="component" value="Unassembled WGS sequence"/>
</dbReference>
<name>A0A0C9TRT1_SPHS4</name>